<dbReference type="STRING" id="4565.A0A3B6QG98"/>
<dbReference type="InterPro" id="IPR032675">
    <property type="entry name" value="LRR_dom_sf"/>
</dbReference>
<keyword evidence="3" id="KW-1185">Reference proteome</keyword>
<dbReference type="Gene3D" id="3.80.10.10">
    <property type="entry name" value="Ribonuclease Inhibitor"/>
    <property type="match status" value="1"/>
</dbReference>
<dbReference type="PANTHER" id="PTHR32141:SF105">
    <property type="entry name" value="OS02G0178200 PROTEIN"/>
    <property type="match status" value="1"/>
</dbReference>
<dbReference type="InterPro" id="IPR055302">
    <property type="entry name" value="F-box_dom-containing"/>
</dbReference>
<dbReference type="InterPro" id="IPR001810">
    <property type="entry name" value="F-box_dom"/>
</dbReference>
<dbReference type="Pfam" id="PF08387">
    <property type="entry name" value="FBD"/>
    <property type="match status" value="1"/>
</dbReference>
<dbReference type="InterPro" id="IPR053781">
    <property type="entry name" value="F-box_AtFBL13-like"/>
</dbReference>
<dbReference type="PROSITE" id="PS50181">
    <property type="entry name" value="FBOX"/>
    <property type="match status" value="1"/>
</dbReference>
<protein>
    <recommendedName>
        <fullName evidence="1">F-box domain-containing protein</fullName>
    </recommendedName>
</protein>
<evidence type="ECO:0000259" key="1">
    <source>
        <dbReference type="PROSITE" id="PS50181"/>
    </source>
</evidence>
<evidence type="ECO:0000313" key="3">
    <source>
        <dbReference type="Proteomes" id="UP000019116"/>
    </source>
</evidence>
<dbReference type="Gramene" id="TraesCAD_scaffold_044475_01G000800.1">
    <property type="protein sequence ID" value="TraesCAD_scaffold_044475_01G000800.1"/>
    <property type="gene ID" value="TraesCAD_scaffold_044475_01G000800"/>
</dbReference>
<evidence type="ECO:0000313" key="2">
    <source>
        <dbReference type="EnsemblPlants" id="TraesCS6D02G164400.1"/>
    </source>
</evidence>
<dbReference type="PANTHER" id="PTHR32141">
    <property type="match status" value="1"/>
</dbReference>
<feature type="domain" description="F-box" evidence="1">
    <location>
        <begin position="75"/>
        <end position="122"/>
    </location>
</feature>
<dbReference type="Pfam" id="PF00646">
    <property type="entry name" value="F-box"/>
    <property type="match status" value="1"/>
</dbReference>
<dbReference type="SUPFAM" id="SSF52047">
    <property type="entry name" value="RNI-like"/>
    <property type="match status" value="1"/>
</dbReference>
<sequence length="494" mass="54786">MARQTPRCYPQLLQTDFPGTEEPGVPMDMRHGLDPETLDPYKNMVLKFIYSFLLKSPVSTAASLSCTTADDGDGVDRFSLLPDDLLRRVVSRLPAKDGARTAVLSSRWRHLWRSTPLVLVDTHLLPAACAGAVSRAVTGAVSAALEAHPGSFTFVSLTCSFLERADRGVLARWVQLLATKGVSELVLINRPWPLPRGVCLPVALFSCASLTRLYLGAWLFPDTASLPRGAAFPNLRELVLGCVIMTDKDLDFVLAASPVLEILAVVGNQTELHARLASQSLRCAQFCVSNVEEVAVVDAPLLERLFIWHTSRARSRTSARVKIGHAPQLRLLGYLRPGGQVLEIGNTTIKSGETHEPTGNLRLKFWQENGMIECVRSRLKSIVFREYHGHQNEFACLMFIAENAKVLERMVVELKFGRYDVPLQIAIKMKALEGAKWASGGHKLQLTFSKFPTAWSLTRGSDFSCDDPFLCLCYMPTYFEMRDSSGQFKPLGYL</sequence>
<dbReference type="InterPro" id="IPR006566">
    <property type="entry name" value="FBD"/>
</dbReference>
<proteinExistence type="predicted"/>
<accession>A0A3B6QG98</accession>
<dbReference type="Gramene" id="TraesCLE_scaffold_129836_01G000100.1">
    <property type="protein sequence ID" value="TraesCLE_scaffold_129836_01G000100.1"/>
    <property type="gene ID" value="TraesCLE_scaffold_129836_01G000100"/>
</dbReference>
<dbReference type="EnsemblPlants" id="TraesCS6D02G164400.1">
    <property type="protein sequence ID" value="TraesCS6D02G164400.1"/>
    <property type="gene ID" value="TraesCS6D02G164400"/>
</dbReference>
<dbReference type="InterPro" id="IPR036047">
    <property type="entry name" value="F-box-like_dom_sf"/>
</dbReference>
<dbReference type="InterPro" id="IPR055411">
    <property type="entry name" value="LRR_FXL15/At3g58940/PEG3-like"/>
</dbReference>
<dbReference type="Gramene" id="TraesCS6D03G0366400.1">
    <property type="protein sequence ID" value="TraesCS6D03G0366400.1.CDS"/>
    <property type="gene ID" value="TraesCS6D03G0366400"/>
</dbReference>
<reference evidence="2" key="2">
    <citation type="submission" date="2018-10" db="UniProtKB">
        <authorList>
            <consortium name="EnsemblPlants"/>
        </authorList>
    </citation>
    <scope>IDENTIFICATION</scope>
</reference>
<reference evidence="2" key="1">
    <citation type="submission" date="2018-08" db="EMBL/GenBank/DDBJ databases">
        <authorList>
            <person name="Rossello M."/>
        </authorList>
    </citation>
    <scope>NUCLEOTIDE SEQUENCE [LARGE SCALE GENOMIC DNA]</scope>
    <source>
        <strain evidence="2">cv. Chinese Spring</strain>
    </source>
</reference>
<dbReference type="OMA" id="NEFACLM"/>
<dbReference type="CDD" id="cd22160">
    <property type="entry name" value="F-box_AtFBL13-like"/>
    <property type="match status" value="1"/>
</dbReference>
<dbReference type="Gramene" id="TraesROB_scaffold_065989_01G000800.1">
    <property type="protein sequence ID" value="TraesROB_scaffold_065989_01G000800.1"/>
    <property type="gene ID" value="TraesROB_scaffold_065989_01G000800"/>
</dbReference>
<dbReference type="Pfam" id="PF24758">
    <property type="entry name" value="LRR_At5g56370"/>
    <property type="match status" value="1"/>
</dbReference>
<organism evidence="2">
    <name type="scientific">Triticum aestivum</name>
    <name type="common">Wheat</name>
    <dbReference type="NCBI Taxonomy" id="4565"/>
    <lineage>
        <taxon>Eukaryota</taxon>
        <taxon>Viridiplantae</taxon>
        <taxon>Streptophyta</taxon>
        <taxon>Embryophyta</taxon>
        <taxon>Tracheophyta</taxon>
        <taxon>Spermatophyta</taxon>
        <taxon>Magnoliopsida</taxon>
        <taxon>Liliopsida</taxon>
        <taxon>Poales</taxon>
        <taxon>Poaceae</taxon>
        <taxon>BOP clade</taxon>
        <taxon>Pooideae</taxon>
        <taxon>Triticodae</taxon>
        <taxon>Triticeae</taxon>
        <taxon>Triticinae</taxon>
        <taxon>Triticum</taxon>
    </lineage>
</organism>
<name>A0A3B6QG98_WHEAT</name>
<dbReference type="AlphaFoldDB" id="A0A3B6QG98"/>
<dbReference type="OrthoDB" id="670520at2759"/>
<dbReference type="SUPFAM" id="SSF81383">
    <property type="entry name" value="F-box domain"/>
    <property type="match status" value="1"/>
</dbReference>
<dbReference type="Gramene" id="TraesCS6D02G164400.1">
    <property type="protein sequence ID" value="TraesCS6D02G164400.1"/>
    <property type="gene ID" value="TraesCS6D02G164400"/>
</dbReference>
<dbReference type="Proteomes" id="UP000019116">
    <property type="component" value="Chromosome 6D"/>
</dbReference>
<dbReference type="Gramene" id="TraesWEE_scaffold_133524_01G000100.1">
    <property type="protein sequence ID" value="TraesWEE_scaffold_133524_01G000100.1"/>
    <property type="gene ID" value="TraesWEE_scaffold_133524_01G000100"/>
</dbReference>